<comment type="similarity">
    <text evidence="2">Belongs to the TonB family.</text>
</comment>
<feature type="transmembrane region" description="Helical" evidence="11">
    <location>
        <begin position="21"/>
        <end position="45"/>
    </location>
</feature>
<keyword evidence="5" id="KW-0997">Cell inner membrane</keyword>
<evidence type="ECO:0000256" key="6">
    <source>
        <dbReference type="ARBA" id="ARBA00022692"/>
    </source>
</evidence>
<dbReference type="AlphaFoldDB" id="Q0ABT2"/>
<evidence type="ECO:0000259" key="12">
    <source>
        <dbReference type="PROSITE" id="PS52015"/>
    </source>
</evidence>
<dbReference type="GO" id="GO:0031992">
    <property type="term" value="F:energy transducer activity"/>
    <property type="evidence" value="ECO:0007669"/>
    <property type="project" value="TreeGrafter"/>
</dbReference>
<evidence type="ECO:0000256" key="11">
    <source>
        <dbReference type="SAM" id="Phobius"/>
    </source>
</evidence>
<dbReference type="Pfam" id="PF03544">
    <property type="entry name" value="TonB_C"/>
    <property type="match status" value="1"/>
</dbReference>
<dbReference type="PANTHER" id="PTHR33446:SF11">
    <property type="entry name" value="TONB3"/>
    <property type="match status" value="1"/>
</dbReference>
<gene>
    <name evidence="13" type="ordered locus">Mlg_0350</name>
</gene>
<dbReference type="EMBL" id="CP000453">
    <property type="protein sequence ID" value="ABI55705.1"/>
    <property type="molecule type" value="Genomic_DNA"/>
</dbReference>
<dbReference type="NCBIfam" id="TIGR01352">
    <property type="entry name" value="tonB_Cterm"/>
    <property type="match status" value="1"/>
</dbReference>
<feature type="domain" description="TonB C-terminal" evidence="12">
    <location>
        <begin position="197"/>
        <end position="294"/>
    </location>
</feature>
<evidence type="ECO:0000256" key="3">
    <source>
        <dbReference type="ARBA" id="ARBA00022448"/>
    </source>
</evidence>
<evidence type="ECO:0000256" key="5">
    <source>
        <dbReference type="ARBA" id="ARBA00022519"/>
    </source>
</evidence>
<evidence type="ECO:0000313" key="14">
    <source>
        <dbReference type="Proteomes" id="UP000001962"/>
    </source>
</evidence>
<keyword evidence="3" id="KW-0813">Transport</keyword>
<feature type="compositionally biased region" description="Basic and acidic residues" evidence="10">
    <location>
        <begin position="135"/>
        <end position="152"/>
    </location>
</feature>
<dbReference type="GO" id="GO:0055085">
    <property type="term" value="P:transmembrane transport"/>
    <property type="evidence" value="ECO:0007669"/>
    <property type="project" value="InterPro"/>
</dbReference>
<dbReference type="eggNOG" id="COG0810">
    <property type="taxonomic scope" value="Bacteria"/>
</dbReference>
<name>Q0ABT2_ALKEH</name>
<evidence type="ECO:0000256" key="10">
    <source>
        <dbReference type="SAM" id="MobiDB-lite"/>
    </source>
</evidence>
<dbReference type="PROSITE" id="PS52015">
    <property type="entry name" value="TONB_CTD"/>
    <property type="match status" value="1"/>
</dbReference>
<organism evidence="13 14">
    <name type="scientific">Alkalilimnicola ehrlichii (strain ATCC BAA-1101 / DSM 17681 / MLHE-1)</name>
    <dbReference type="NCBI Taxonomy" id="187272"/>
    <lineage>
        <taxon>Bacteria</taxon>
        <taxon>Pseudomonadati</taxon>
        <taxon>Pseudomonadota</taxon>
        <taxon>Gammaproteobacteria</taxon>
        <taxon>Chromatiales</taxon>
        <taxon>Ectothiorhodospiraceae</taxon>
        <taxon>Alkalilimnicola</taxon>
    </lineage>
</organism>
<keyword evidence="8 11" id="KW-1133">Transmembrane helix</keyword>
<dbReference type="GO" id="GO:0015031">
    <property type="term" value="P:protein transport"/>
    <property type="evidence" value="ECO:0007669"/>
    <property type="project" value="UniProtKB-KW"/>
</dbReference>
<evidence type="ECO:0000256" key="7">
    <source>
        <dbReference type="ARBA" id="ARBA00022927"/>
    </source>
</evidence>
<evidence type="ECO:0000256" key="8">
    <source>
        <dbReference type="ARBA" id="ARBA00022989"/>
    </source>
</evidence>
<keyword evidence="6 11" id="KW-0812">Transmembrane</keyword>
<reference evidence="14" key="1">
    <citation type="submission" date="2006-08" db="EMBL/GenBank/DDBJ databases">
        <title>Complete sequence of Alkalilimnicola ehrilichei MLHE-1.</title>
        <authorList>
            <person name="Copeland A."/>
            <person name="Lucas S."/>
            <person name="Lapidus A."/>
            <person name="Barry K."/>
            <person name="Detter J.C."/>
            <person name="Glavina del Rio T."/>
            <person name="Hammon N."/>
            <person name="Israni S."/>
            <person name="Dalin E."/>
            <person name="Tice H."/>
            <person name="Pitluck S."/>
            <person name="Sims D."/>
            <person name="Brettin T."/>
            <person name="Bruce D."/>
            <person name="Han C."/>
            <person name="Tapia R."/>
            <person name="Gilna P."/>
            <person name="Schmutz J."/>
            <person name="Larimer F."/>
            <person name="Land M."/>
            <person name="Hauser L."/>
            <person name="Kyrpides N."/>
            <person name="Mikhailova N."/>
            <person name="Oremland R.S."/>
            <person name="Hoeft S.E."/>
            <person name="Switzer-Blum J."/>
            <person name="Kulp T."/>
            <person name="King G."/>
            <person name="Tabita R."/>
            <person name="Witte B."/>
            <person name="Santini J.M."/>
            <person name="Basu P."/>
            <person name="Hollibaugh J.T."/>
            <person name="Xie G."/>
            <person name="Stolz J.F."/>
            <person name="Richardson P."/>
        </authorList>
    </citation>
    <scope>NUCLEOTIDE SEQUENCE [LARGE SCALE GENOMIC DNA]</scope>
    <source>
        <strain evidence="14">ATCC BAA-1101 / DSM 17681 / MLHE-1</strain>
    </source>
</reference>
<dbReference type="InterPro" id="IPR037682">
    <property type="entry name" value="TonB_C"/>
</dbReference>
<evidence type="ECO:0000256" key="4">
    <source>
        <dbReference type="ARBA" id="ARBA00022475"/>
    </source>
</evidence>
<keyword evidence="7" id="KW-0653">Protein transport</keyword>
<evidence type="ECO:0000313" key="13">
    <source>
        <dbReference type="EMBL" id="ABI55705.1"/>
    </source>
</evidence>
<dbReference type="Proteomes" id="UP000001962">
    <property type="component" value="Chromosome"/>
</dbReference>
<dbReference type="SUPFAM" id="SSF74653">
    <property type="entry name" value="TolA/TonB C-terminal domain"/>
    <property type="match status" value="1"/>
</dbReference>
<dbReference type="Gene3D" id="3.30.1150.10">
    <property type="match status" value="1"/>
</dbReference>
<dbReference type="InterPro" id="IPR006260">
    <property type="entry name" value="TonB/TolA_C"/>
</dbReference>
<keyword evidence="14" id="KW-1185">Reference proteome</keyword>
<keyword evidence="9 11" id="KW-0472">Membrane</keyword>
<dbReference type="KEGG" id="aeh:Mlg_0350"/>
<protein>
    <submittedName>
        <fullName evidence="13">Outer membrane transport energization protein TonB</fullName>
    </submittedName>
</protein>
<evidence type="ECO:0000256" key="2">
    <source>
        <dbReference type="ARBA" id="ARBA00006555"/>
    </source>
</evidence>
<comment type="subcellular location">
    <subcellularLocation>
        <location evidence="1">Cell inner membrane</location>
        <topology evidence="1">Single-pass membrane protein</topology>
        <orientation evidence="1">Periplasmic side</orientation>
    </subcellularLocation>
</comment>
<keyword evidence="4" id="KW-1003">Cell membrane</keyword>
<dbReference type="HOGENOM" id="CLU_052089_0_0_6"/>
<feature type="region of interest" description="Disordered" evidence="10">
    <location>
        <begin position="81"/>
        <end position="153"/>
    </location>
</feature>
<dbReference type="RefSeq" id="WP_011628101.1">
    <property type="nucleotide sequence ID" value="NC_008340.1"/>
</dbReference>
<evidence type="ECO:0000256" key="9">
    <source>
        <dbReference type="ARBA" id="ARBA00023136"/>
    </source>
</evidence>
<feature type="compositionally biased region" description="Low complexity" evidence="10">
    <location>
        <begin position="118"/>
        <end position="133"/>
    </location>
</feature>
<feature type="region of interest" description="Disordered" evidence="10">
    <location>
        <begin position="165"/>
        <end position="192"/>
    </location>
</feature>
<sequence>MTAAARQPRLHRPAWTGTDHGRLLVAMVVAALIHAAVIFGLGLSFPEPERAERPPLIDVTLSRHDSGMPEDYDFLAESDQLGGGAAETPEPHVPETPASRIARETPLPEPEPDPEPTPTAETPAEVPALTTEEAPVDRPESEQAEREPEQRQPLDLAAARRAAINAPTPERAQPDARGPSRQFISSSTRSHPAAEYMRQWVARVEDVGNRNYPNEARRRGLSGRLVLQVTLEPDGEVAAVRILEPSRHRLLDEAAVRIVRLSAPYAPVPDDVLQGNDQLVITRTWEFLGSDLSAR</sequence>
<accession>Q0ABT2</accession>
<dbReference type="PANTHER" id="PTHR33446">
    <property type="entry name" value="PROTEIN TONB-RELATED"/>
    <property type="match status" value="1"/>
</dbReference>
<dbReference type="InterPro" id="IPR051045">
    <property type="entry name" value="TonB-dependent_transducer"/>
</dbReference>
<evidence type="ECO:0000256" key="1">
    <source>
        <dbReference type="ARBA" id="ARBA00004383"/>
    </source>
</evidence>
<proteinExistence type="inferred from homology"/>
<dbReference type="GO" id="GO:0098797">
    <property type="term" value="C:plasma membrane protein complex"/>
    <property type="evidence" value="ECO:0007669"/>
    <property type="project" value="TreeGrafter"/>
</dbReference>